<dbReference type="EMBL" id="JYIZ01000033">
    <property type="protein sequence ID" value="KJL44018.1"/>
    <property type="molecule type" value="Genomic_DNA"/>
</dbReference>
<name>A0A0M2HI72_9MICO</name>
<dbReference type="PATRIC" id="fig|92835.4.peg.607"/>
<evidence type="ECO:0000313" key="4">
    <source>
        <dbReference type="Proteomes" id="UP000033956"/>
    </source>
</evidence>
<dbReference type="InterPro" id="IPR032465">
    <property type="entry name" value="ACMSD"/>
</dbReference>
<evidence type="ECO:0000259" key="2">
    <source>
        <dbReference type="Pfam" id="PF04909"/>
    </source>
</evidence>
<dbReference type="PANTHER" id="PTHR21240">
    <property type="entry name" value="2-AMINO-3-CARBOXYLMUCONATE-6-SEMIALDEHYDE DECARBOXYLASE"/>
    <property type="match status" value="1"/>
</dbReference>
<dbReference type="AlphaFoldDB" id="A0A0M2HI72"/>
<dbReference type="Pfam" id="PF04909">
    <property type="entry name" value="Amidohydro_2"/>
    <property type="match status" value="1"/>
</dbReference>
<dbReference type="GO" id="GO:0016787">
    <property type="term" value="F:hydrolase activity"/>
    <property type="evidence" value="ECO:0007669"/>
    <property type="project" value="InterPro"/>
</dbReference>
<gene>
    <name evidence="3" type="ORF">RS81_00591</name>
</gene>
<evidence type="ECO:0000256" key="1">
    <source>
        <dbReference type="ARBA" id="ARBA00023239"/>
    </source>
</evidence>
<dbReference type="OrthoDB" id="2533941at2"/>
<sequence length="358" mass="40315">MQRSAASGPRVDASVHVFFSSDRELRDYLGEPWASRGFPTYNTTYTAPHGGRFLRDSQSQPGLHAGSDPEFVGREVIDQRGFDFAVLHPMSVGMLPDWHLESAILEATNRMLVERWLDSGTYAENFRGTIRVNPNDIESAVREIRRWGSHPKVVQIGLPMQTQAPYGRPQYAPIWRAAVEAGLPVAIHWEMGAGITHPPTPNGVAHTYQQLVGFQPLTFVYHLMNMIVEGVFEQFPDLRVVFADGAADMLTPMIWRMDTFGRPHLEQTPWSPRMPSDYLPGHVWFVNGMLDGPGDVDYASEWLRMTGKEDMLMFGSSYPDWQTATVDALPSAWTTEQQDKVMWRNAASLYGLPVPAHV</sequence>
<dbReference type="GO" id="GO:0016831">
    <property type="term" value="F:carboxy-lyase activity"/>
    <property type="evidence" value="ECO:0007669"/>
    <property type="project" value="InterPro"/>
</dbReference>
<dbReference type="Proteomes" id="UP000033956">
    <property type="component" value="Unassembled WGS sequence"/>
</dbReference>
<keyword evidence="4" id="KW-1185">Reference proteome</keyword>
<dbReference type="Gene3D" id="3.20.20.140">
    <property type="entry name" value="Metal-dependent hydrolases"/>
    <property type="match status" value="1"/>
</dbReference>
<reference evidence="3 4" key="1">
    <citation type="submission" date="2015-02" db="EMBL/GenBank/DDBJ databases">
        <title>Draft genome sequences of ten Microbacterium spp. with emphasis on heavy metal contaminated environments.</title>
        <authorList>
            <person name="Corretto E."/>
        </authorList>
    </citation>
    <scope>NUCLEOTIDE SEQUENCE [LARGE SCALE GENOMIC DNA]</scope>
    <source>
        <strain evidence="3 4">DSM 12510</strain>
    </source>
</reference>
<organism evidence="3 4">
    <name type="scientific">Microbacterium terrae</name>
    <dbReference type="NCBI Taxonomy" id="69369"/>
    <lineage>
        <taxon>Bacteria</taxon>
        <taxon>Bacillati</taxon>
        <taxon>Actinomycetota</taxon>
        <taxon>Actinomycetes</taxon>
        <taxon>Micrococcales</taxon>
        <taxon>Microbacteriaceae</taxon>
        <taxon>Microbacterium</taxon>
    </lineage>
</organism>
<keyword evidence="1" id="KW-0456">Lyase</keyword>
<dbReference type="InterPro" id="IPR032466">
    <property type="entry name" value="Metal_Hydrolase"/>
</dbReference>
<accession>A0A0M2HI72</accession>
<dbReference type="PANTHER" id="PTHR21240:SF28">
    <property type="entry name" value="ISO-OROTATE DECARBOXYLASE (EUROFUNG)"/>
    <property type="match status" value="1"/>
</dbReference>
<dbReference type="STRING" id="92835.RS81_00591"/>
<dbReference type="SUPFAM" id="SSF51556">
    <property type="entry name" value="Metallo-dependent hydrolases"/>
    <property type="match status" value="1"/>
</dbReference>
<evidence type="ECO:0000313" key="3">
    <source>
        <dbReference type="EMBL" id="KJL44018.1"/>
    </source>
</evidence>
<dbReference type="GO" id="GO:0005737">
    <property type="term" value="C:cytoplasm"/>
    <property type="evidence" value="ECO:0007669"/>
    <property type="project" value="TreeGrafter"/>
</dbReference>
<dbReference type="GO" id="GO:0019748">
    <property type="term" value="P:secondary metabolic process"/>
    <property type="evidence" value="ECO:0007669"/>
    <property type="project" value="TreeGrafter"/>
</dbReference>
<feature type="domain" description="Amidohydrolase-related" evidence="2">
    <location>
        <begin position="66"/>
        <end position="352"/>
    </location>
</feature>
<dbReference type="RefSeq" id="WP_045274628.1">
    <property type="nucleotide sequence ID" value="NZ_BAAAUP010000003.1"/>
</dbReference>
<comment type="caution">
    <text evidence="3">The sequence shown here is derived from an EMBL/GenBank/DDBJ whole genome shotgun (WGS) entry which is preliminary data.</text>
</comment>
<dbReference type="InterPro" id="IPR006680">
    <property type="entry name" value="Amidohydro-rel"/>
</dbReference>
<proteinExistence type="predicted"/>
<protein>
    <submittedName>
        <fullName evidence="3">Amidohydrolase</fullName>
    </submittedName>
</protein>